<organism evidence="2">
    <name type="scientific">Oryza punctata</name>
    <name type="common">Red rice</name>
    <dbReference type="NCBI Taxonomy" id="4537"/>
    <lineage>
        <taxon>Eukaryota</taxon>
        <taxon>Viridiplantae</taxon>
        <taxon>Streptophyta</taxon>
        <taxon>Embryophyta</taxon>
        <taxon>Tracheophyta</taxon>
        <taxon>Spermatophyta</taxon>
        <taxon>Magnoliopsida</taxon>
        <taxon>Liliopsida</taxon>
        <taxon>Poales</taxon>
        <taxon>Poaceae</taxon>
        <taxon>BOP clade</taxon>
        <taxon>Oryzoideae</taxon>
        <taxon>Oryzeae</taxon>
        <taxon>Oryzinae</taxon>
        <taxon>Oryza</taxon>
    </lineage>
</organism>
<protein>
    <submittedName>
        <fullName evidence="2">Uncharacterized protein</fullName>
    </submittedName>
</protein>
<evidence type="ECO:0000313" key="3">
    <source>
        <dbReference type="Proteomes" id="UP000026962"/>
    </source>
</evidence>
<dbReference type="HOGENOM" id="CLU_2762211_0_0_1"/>
<dbReference type="Proteomes" id="UP000026962">
    <property type="component" value="Chromosome 5"/>
</dbReference>
<dbReference type="Gramene" id="OPUNC05G01890.1">
    <property type="protein sequence ID" value="OPUNC05G01890.1"/>
    <property type="gene ID" value="OPUNC05G01890"/>
</dbReference>
<keyword evidence="3" id="KW-1185">Reference proteome</keyword>
<reference evidence="2" key="1">
    <citation type="submission" date="2015-04" db="UniProtKB">
        <authorList>
            <consortium name="EnsemblPlants"/>
        </authorList>
    </citation>
    <scope>IDENTIFICATION</scope>
</reference>
<proteinExistence type="predicted"/>
<sequence length="70" mass="7760">MAPNLTTPPLPRRYPPPPPATTMPAVSLADELNLRLTSRRQWRGYSEDQELADLASSSPLMSSDKLLLLN</sequence>
<feature type="region of interest" description="Disordered" evidence="1">
    <location>
        <begin position="1"/>
        <end position="24"/>
    </location>
</feature>
<dbReference type="AlphaFoldDB" id="A0A0E0KY28"/>
<reference evidence="2" key="2">
    <citation type="submission" date="2018-05" db="EMBL/GenBank/DDBJ databases">
        <title>OpunRS2 (Oryza punctata Reference Sequence Version 2).</title>
        <authorList>
            <person name="Zhang J."/>
            <person name="Kudrna D."/>
            <person name="Lee S."/>
            <person name="Talag J."/>
            <person name="Welchert J."/>
            <person name="Wing R.A."/>
        </authorList>
    </citation>
    <scope>NUCLEOTIDE SEQUENCE [LARGE SCALE GENOMIC DNA]</scope>
</reference>
<accession>A0A0E0KY28</accession>
<feature type="compositionally biased region" description="Pro residues" evidence="1">
    <location>
        <begin position="1"/>
        <end position="21"/>
    </location>
</feature>
<evidence type="ECO:0000256" key="1">
    <source>
        <dbReference type="SAM" id="MobiDB-lite"/>
    </source>
</evidence>
<evidence type="ECO:0000313" key="2">
    <source>
        <dbReference type="EnsemblPlants" id="OPUNC05G01890.1"/>
    </source>
</evidence>
<name>A0A0E0KY28_ORYPU</name>
<dbReference type="EnsemblPlants" id="OPUNC05G01890.1">
    <property type="protein sequence ID" value="OPUNC05G01890.1"/>
    <property type="gene ID" value="OPUNC05G01890"/>
</dbReference>